<dbReference type="Gene3D" id="2.60.40.1180">
    <property type="entry name" value="Golgi alpha-mannosidase II"/>
    <property type="match status" value="1"/>
</dbReference>
<dbReference type="InterPro" id="IPR002105">
    <property type="entry name" value="Dockerin_1_rpt"/>
</dbReference>
<dbReference type="Proteomes" id="UP000000814">
    <property type="component" value="Chromosome"/>
</dbReference>
<dbReference type="PDBsum" id="3IK2"/>
<evidence type="ECO:0000313" key="4">
    <source>
        <dbReference type="Proteomes" id="UP000000814"/>
    </source>
</evidence>
<dbReference type="HOGENOM" id="CLU_015111_1_0_9"/>
<proteinExistence type="evidence at protein level"/>
<protein>
    <submittedName>
        <fullName evidence="3">Endoglucanase A (Endo-1,4-beta-glucanase) (Cellulase A), secreted dockerin domain</fullName>
    </submittedName>
</protein>
<dbReference type="SUPFAM" id="SSF51011">
    <property type="entry name" value="Glycosyl hydrolase domain"/>
    <property type="match status" value="1"/>
</dbReference>
<evidence type="ECO:0000259" key="2">
    <source>
        <dbReference type="PROSITE" id="PS51766"/>
    </source>
</evidence>
<dbReference type="InterPro" id="IPR024745">
    <property type="entry name" value="GH44_cat"/>
</dbReference>
<dbReference type="PDB" id="3IK2">
    <property type="method" value="X-ray"/>
    <property type="resolution" value="2.20 A"/>
    <property type="chains" value="A=34-541"/>
</dbReference>
<evidence type="ECO:0007829" key="5">
    <source>
        <dbReference type="PDB" id="3IK2"/>
    </source>
</evidence>
<dbReference type="AlphaFoldDB" id="Q977Y3"/>
<dbReference type="PROSITE" id="PS51766">
    <property type="entry name" value="DOCKERIN"/>
    <property type="match status" value="1"/>
</dbReference>
<dbReference type="PIR" id="H97012">
    <property type="entry name" value="H97012"/>
</dbReference>
<dbReference type="Gene3D" id="3.20.20.80">
    <property type="entry name" value="Glycosidases"/>
    <property type="match status" value="1"/>
</dbReference>
<dbReference type="InterPro" id="IPR017853">
    <property type="entry name" value="GH"/>
</dbReference>
<evidence type="ECO:0000256" key="1">
    <source>
        <dbReference type="SAM" id="SignalP"/>
    </source>
</evidence>
<dbReference type="STRING" id="272562.CA_C0915"/>
<dbReference type="EMBL" id="AE001437">
    <property type="protein sequence ID" value="AAK78891.1"/>
    <property type="molecule type" value="Genomic_DNA"/>
</dbReference>
<feature type="domain" description="Dockerin" evidence="2">
    <location>
        <begin position="546"/>
        <end position="606"/>
    </location>
</feature>
<dbReference type="GeneID" id="44997425"/>
<dbReference type="KEGG" id="cac:CA_C0915"/>
<dbReference type="GO" id="GO:0004553">
    <property type="term" value="F:hydrolase activity, hydrolyzing O-glycosyl compounds"/>
    <property type="evidence" value="ECO:0007669"/>
    <property type="project" value="InterPro"/>
</dbReference>
<dbReference type="InterPro" id="IPR018247">
    <property type="entry name" value="EF_Hand_1_Ca_BS"/>
</dbReference>
<reference evidence="3 4" key="1">
    <citation type="journal article" date="2001" name="J. Bacteriol.">
        <title>Genome sequence and comparative analysis of the solvent-producing bacterium Clostridium acetobutylicum.</title>
        <authorList>
            <person name="Nolling J."/>
            <person name="Breton G."/>
            <person name="Omelchenko M.V."/>
            <person name="Makarova K.S."/>
            <person name="Zeng Q."/>
            <person name="Gibson R."/>
            <person name="Lee H.M."/>
            <person name="Dubois J."/>
            <person name="Qiu D."/>
            <person name="Hitti J."/>
            <person name="Wolf Y.I."/>
            <person name="Tatusov R.L."/>
            <person name="Sabathe F."/>
            <person name="Doucette-Stamm L."/>
            <person name="Soucaille P."/>
            <person name="Daly M.J."/>
            <person name="Bennett G.N."/>
            <person name="Koonin E.V."/>
            <person name="Smith D.R."/>
        </authorList>
    </citation>
    <scope>NUCLEOTIDE SEQUENCE [LARGE SCALE GENOMIC DNA]</scope>
    <source>
        <strain evidence="4">ATCC 824 / DSM 792 / JCM 1419 / LMG 5710 / VKM B-1787</strain>
    </source>
</reference>
<evidence type="ECO:0000313" key="3">
    <source>
        <dbReference type="EMBL" id="AAK78891.1"/>
    </source>
</evidence>
<dbReference type="SUPFAM" id="SSF51445">
    <property type="entry name" value="(Trans)glycosidases"/>
    <property type="match status" value="1"/>
</dbReference>
<dbReference type="InterPro" id="IPR016134">
    <property type="entry name" value="Dockerin_dom"/>
</dbReference>
<reference evidence="5" key="2">
    <citation type="journal article" date="2010" name="Appl. Environ. Microbiol.">
        <title>Tertiary structure and characterization of a glycoside hydrolase family 44 endoglucanase from Clostridium acetobutylicum.</title>
        <authorList>
            <person name="Warner C.D."/>
            <person name="Hoy J.A."/>
            <person name="Shilling T.C."/>
            <person name="Linnen M.J."/>
            <person name="Ginder N.D."/>
            <person name="Ford C.F."/>
            <person name="Honzatko R.B."/>
            <person name="Reilly P.J."/>
        </authorList>
    </citation>
    <scope>X-RAY CRYSTALLOGRAPHY (2.20 ANGSTROMS) OF 34-541</scope>
</reference>
<keyword evidence="5" id="KW-0002">3D-structure</keyword>
<dbReference type="Pfam" id="PF12891">
    <property type="entry name" value="Glyco_hydro_44"/>
    <property type="match status" value="1"/>
</dbReference>
<sequence length="606" mass="66778">MKRNKILVSALAIAFSSMVLTPVSGLKVFADTADVNVNIDTNAEKQAISPYIYGTNQDFSNAKVTARRIGGNRSTGYNWENNDSNAGTDWKNESDNYWLTLYDVPKEKYNEPASVYTAFHDKSLAMGVPYSLVTLQAGGYVAADQSGPLANTDVAPSSKWKKVEFNKNGPLSLTPDTTDGSVYMDEFVNYLVNKYGSASGSKGIKGYSLDNEPSLWPSTHPLIHPDKTKCSEVLDKDTQLAQVVKKIDPAAETFGPALFGFSAFNDFNSSPDWSSVKGNYQWFIDYYLDNMKKNSDAAGKRLLDALDLHWYPEAKGGGQRVTTSDTSNVDCNKARMQAPRSLWDSTYTEDSWIGQWCKWGLPLIPKVKSSIDKYYPGTKLSFSEYNYGGEDHISGGIAQADALGVFGKYGVYFATYWECNSDKNNYVQSAFNLYNNYDGNNSKYGDTDVKCDTSDINNSSTYASVTSNDGNKMDIIVMNKNYTDSINFNFNVSSNKNYTSGQVWGFDSNSSNITKRDDVSSISGNKFTYKIPALTAVHIVLTTAQKSSVKGDVNGDGVVNGRDLMELRKYLAGSTSNIDLNAADLNNDGAVNGRDLLELIKLVFEK</sequence>
<dbReference type="PROSITE" id="PS00018">
    <property type="entry name" value="EF_HAND_1"/>
    <property type="match status" value="2"/>
</dbReference>
<accession>Q977Y3</accession>
<organism evidence="3 4">
    <name type="scientific">Clostridium acetobutylicum (strain ATCC 824 / DSM 792 / JCM 1419 / IAM 19013 / LMG 5710 / NBRC 13948 / NRRL B-527 / VKM B-1787 / 2291 / W)</name>
    <dbReference type="NCBI Taxonomy" id="272562"/>
    <lineage>
        <taxon>Bacteria</taxon>
        <taxon>Bacillati</taxon>
        <taxon>Bacillota</taxon>
        <taxon>Clostridia</taxon>
        <taxon>Eubacteriales</taxon>
        <taxon>Clostridiaceae</taxon>
        <taxon>Clostridium</taxon>
    </lineage>
</organism>
<dbReference type="GO" id="GO:0000272">
    <property type="term" value="P:polysaccharide catabolic process"/>
    <property type="evidence" value="ECO:0007669"/>
    <property type="project" value="InterPro"/>
</dbReference>
<dbReference type="RefSeq" id="WP_010964233.1">
    <property type="nucleotide sequence ID" value="NC_003030.1"/>
</dbReference>
<dbReference type="SUPFAM" id="SSF63446">
    <property type="entry name" value="Type I dockerin domain"/>
    <property type="match status" value="1"/>
</dbReference>
<dbReference type="Pfam" id="PF00404">
    <property type="entry name" value="Dockerin_1"/>
    <property type="match status" value="1"/>
</dbReference>
<keyword evidence="4" id="KW-1185">Reference proteome</keyword>
<dbReference type="InterPro" id="IPR036439">
    <property type="entry name" value="Dockerin_dom_sf"/>
</dbReference>
<dbReference type="CDD" id="cd14256">
    <property type="entry name" value="Dockerin_I"/>
    <property type="match status" value="1"/>
</dbReference>
<dbReference type="InterPro" id="IPR013780">
    <property type="entry name" value="Glyco_hydro_b"/>
</dbReference>
<dbReference type="CAZy" id="GH44">
    <property type="family name" value="Glycoside Hydrolase Family 44"/>
</dbReference>
<name>Q977Y3_CLOAB</name>
<feature type="signal peptide" evidence="1">
    <location>
        <begin position="1"/>
        <end position="21"/>
    </location>
</feature>
<feature type="chain" id="PRO_5038813225" evidence="1">
    <location>
        <begin position="22"/>
        <end position="606"/>
    </location>
</feature>
<gene>
    <name evidence="3" type="ordered locus">CA_C0915</name>
</gene>
<dbReference type="EvolutionaryTrace" id="Q977Y3"/>
<dbReference type="PATRIC" id="fig|272562.8.peg.1124"/>
<dbReference type="Gene3D" id="1.10.1330.10">
    <property type="entry name" value="Dockerin domain"/>
    <property type="match status" value="1"/>
</dbReference>
<dbReference type="OrthoDB" id="9803686at2"/>
<keyword evidence="1" id="KW-0732">Signal</keyword>
<dbReference type="eggNOG" id="COG2730">
    <property type="taxonomic scope" value="Bacteria"/>
</dbReference>
<dbReference type="SMR" id="Q977Y3"/>